<protein>
    <submittedName>
        <fullName evidence="4">Hydroxylase/desaturase asaB</fullName>
    </submittedName>
</protein>
<name>A0A8H6VN84_9PEZI</name>
<organism evidence="4 5">
    <name type="scientific">Pseudocercospora fuligena</name>
    <dbReference type="NCBI Taxonomy" id="685502"/>
    <lineage>
        <taxon>Eukaryota</taxon>
        <taxon>Fungi</taxon>
        <taxon>Dikarya</taxon>
        <taxon>Ascomycota</taxon>
        <taxon>Pezizomycotina</taxon>
        <taxon>Dothideomycetes</taxon>
        <taxon>Dothideomycetidae</taxon>
        <taxon>Mycosphaerellales</taxon>
        <taxon>Mycosphaerellaceae</taxon>
        <taxon>Pseudocercospora</taxon>
    </lineage>
</organism>
<reference evidence="4" key="1">
    <citation type="submission" date="2020-04" db="EMBL/GenBank/DDBJ databases">
        <title>Draft genome resource of the tomato pathogen Pseudocercospora fuligena.</title>
        <authorList>
            <person name="Zaccaron A."/>
        </authorList>
    </citation>
    <scope>NUCLEOTIDE SEQUENCE</scope>
    <source>
        <strain evidence="4">PF001</strain>
    </source>
</reference>
<evidence type="ECO:0000256" key="3">
    <source>
        <dbReference type="SAM" id="MobiDB-lite"/>
    </source>
</evidence>
<comment type="caution">
    <text evidence="4">The sequence shown here is derived from an EMBL/GenBank/DDBJ whole genome shotgun (WGS) entry which is preliminary data.</text>
</comment>
<dbReference type="Proteomes" id="UP000660729">
    <property type="component" value="Unassembled WGS sequence"/>
</dbReference>
<comment type="similarity">
    <text evidence="2">Belongs to the asaB hydroxylase/desaturase family.</text>
</comment>
<sequence>MTRPGSSTGSHSQVSLLLSKKGHQEEASTIMPHKTPEHTEAFVNYYPKLQDGETYPIQYIATIGFQRQNFNRQLVKVTDMRSSDETFSVDKQGFQVIESTIPESTWEDDAAIQKQSYYPQVREMLMKATGATYVHPFPPHVIRRDPAQSIADIPKDLPDSARHNKSPPAQFVHVDQSYDGAQIVLDRLPDVEQLRPKTKTRWGIINVWQPLKPVKREPLAVCDARSVDESDLRAVTTRIVFGEALNTRNVDNEQWHMVAKPEHKWFYCSDMTPQEALLIKIFDSKKDGRARRVPHTAIQTPSDFGPPRESIEIRCLVFWEDQDLE</sequence>
<evidence type="ECO:0000313" key="4">
    <source>
        <dbReference type="EMBL" id="KAF7198040.1"/>
    </source>
</evidence>
<dbReference type="AlphaFoldDB" id="A0A8H6VN84"/>
<evidence type="ECO:0000313" key="5">
    <source>
        <dbReference type="Proteomes" id="UP000660729"/>
    </source>
</evidence>
<dbReference type="PANTHER" id="PTHR34598">
    <property type="entry name" value="BLL6449 PROTEIN"/>
    <property type="match status" value="1"/>
</dbReference>
<dbReference type="GO" id="GO:0016491">
    <property type="term" value="F:oxidoreductase activity"/>
    <property type="evidence" value="ECO:0007669"/>
    <property type="project" value="UniProtKB-KW"/>
</dbReference>
<dbReference type="OrthoDB" id="412788at2759"/>
<keyword evidence="1" id="KW-0560">Oxidoreductase</keyword>
<keyword evidence="5" id="KW-1185">Reference proteome</keyword>
<dbReference type="EMBL" id="JABCIY010000004">
    <property type="protein sequence ID" value="KAF7198040.1"/>
    <property type="molecule type" value="Genomic_DNA"/>
</dbReference>
<feature type="region of interest" description="Disordered" evidence="3">
    <location>
        <begin position="1"/>
        <end position="35"/>
    </location>
</feature>
<proteinExistence type="inferred from homology"/>
<dbReference type="NCBIfam" id="NF041278">
    <property type="entry name" value="CmcJ_NvfI_EfuI"/>
    <property type="match status" value="1"/>
</dbReference>
<gene>
    <name evidence="4" type="ORF">HII31_00754</name>
</gene>
<feature type="compositionally biased region" description="Polar residues" evidence="3">
    <location>
        <begin position="1"/>
        <end position="16"/>
    </location>
</feature>
<dbReference type="InterPro" id="IPR044053">
    <property type="entry name" value="AsaB-like"/>
</dbReference>
<dbReference type="PANTHER" id="PTHR34598:SF3">
    <property type="entry name" value="OXIDOREDUCTASE AN1597"/>
    <property type="match status" value="1"/>
</dbReference>
<evidence type="ECO:0000256" key="1">
    <source>
        <dbReference type="ARBA" id="ARBA00023002"/>
    </source>
</evidence>
<evidence type="ECO:0000256" key="2">
    <source>
        <dbReference type="ARBA" id="ARBA00023604"/>
    </source>
</evidence>
<accession>A0A8H6VN84</accession>